<evidence type="ECO:0000313" key="3">
    <source>
        <dbReference type="Proteomes" id="UP000018208"/>
    </source>
</evidence>
<evidence type="ECO:0000256" key="1">
    <source>
        <dbReference type="SAM" id="MobiDB-lite"/>
    </source>
</evidence>
<organism evidence="2 3">
    <name type="scientific">Spironucleus salmonicida</name>
    <dbReference type="NCBI Taxonomy" id="348837"/>
    <lineage>
        <taxon>Eukaryota</taxon>
        <taxon>Metamonada</taxon>
        <taxon>Diplomonadida</taxon>
        <taxon>Hexamitidae</taxon>
        <taxon>Hexamitinae</taxon>
        <taxon>Spironucleus</taxon>
    </lineage>
</organism>
<dbReference type="EMBL" id="AUWU02000008">
    <property type="protein sequence ID" value="KAH0570033.1"/>
    <property type="molecule type" value="Genomic_DNA"/>
</dbReference>
<dbReference type="GeneID" id="94302030"/>
<proteinExistence type="predicted"/>
<feature type="region of interest" description="Disordered" evidence="1">
    <location>
        <begin position="1"/>
        <end position="25"/>
    </location>
</feature>
<gene>
    <name evidence="2" type="ORF">SS50377_28007</name>
</gene>
<dbReference type="RefSeq" id="XP_067760806.1">
    <property type="nucleotide sequence ID" value="XM_067911784.1"/>
</dbReference>
<dbReference type="KEGG" id="ssao:94302030"/>
<dbReference type="Proteomes" id="UP000018208">
    <property type="component" value="Unassembled WGS sequence"/>
</dbReference>
<protein>
    <submittedName>
        <fullName evidence="2">Uncharacterized protein</fullName>
    </submittedName>
</protein>
<feature type="compositionally biased region" description="Polar residues" evidence="1">
    <location>
        <begin position="1"/>
        <end position="17"/>
    </location>
</feature>
<name>A0A9P8LKX1_9EUKA</name>
<sequence length="147" mass="16795">MKKSQLMTSSVNLQLSASPPPQIKQKQKGYNSIALQEKYGIQAKIQQKYSNNYLNQDSDLTRQMWQLCTMGGSQSKTKQLFSNYFFHPKTTKKSQHKNKQCQQPQSIQVNTQLINTLEPITHTMSENLILASTEVSDLEDSLNLDLL</sequence>
<reference evidence="2 3" key="1">
    <citation type="journal article" date="2014" name="PLoS Genet.">
        <title>The Genome of Spironucleus salmonicida Highlights a Fish Pathogen Adapted to Fluctuating Environments.</title>
        <authorList>
            <person name="Xu F."/>
            <person name="Jerlstrom-Hultqvist J."/>
            <person name="Einarsson E."/>
            <person name="Astvaldsson A."/>
            <person name="Svard S.G."/>
            <person name="Andersson J.O."/>
        </authorList>
    </citation>
    <scope>NUCLEOTIDE SEQUENCE [LARGE SCALE GENOMIC DNA]</scope>
    <source>
        <strain evidence="2 3">ATCC 50377</strain>
    </source>
</reference>
<dbReference type="AlphaFoldDB" id="A0A9P8LKX1"/>
<keyword evidence="3" id="KW-1185">Reference proteome</keyword>
<accession>A0A9P8LKX1</accession>
<evidence type="ECO:0000313" key="2">
    <source>
        <dbReference type="EMBL" id="KAH0570033.1"/>
    </source>
</evidence>
<comment type="caution">
    <text evidence="2">The sequence shown here is derived from an EMBL/GenBank/DDBJ whole genome shotgun (WGS) entry which is preliminary data.</text>
</comment>